<sequence length="366" mass="43274">MSTFIQFVVAALLRYNPTRTDWNMGMSPTTMFGSSDFSADEVEFFRVLLIVLQMNARDLYALSKISPEYEKSSNKSTYFYMINSGRTDPEAVFRTWMSIADRMEIEQVVEFLTYIKNDGHNEERYLPPFDNKNRKKWQNHFLVEQKLNNSVEEESVPYEVFSRFPVSDSLLLAESMNYVFEVDVNTSKRLNFLSSGWKRFVKSESDLISVFLGLAPEDFVFEEENEFRQHVEVPEENPLHKFMKNLRLDAPEARPAPHLRPSMSATDFLANSKQSPVRMSLKSGMLEIDEIRRKMKEEAEFMNSVMNDRRATYEYHINKRTAQEALQRRLRAQEIQMNRPQRFQAEKDSYKTRHYNHVNRDNDFDK</sequence>
<accession>A0A4U8UXH1</accession>
<proteinExistence type="predicted"/>
<feature type="region of interest" description="Disordered" evidence="1">
    <location>
        <begin position="343"/>
        <end position="366"/>
    </location>
</feature>
<name>A0A4U8UXH1_STECR</name>
<dbReference type="AlphaFoldDB" id="A0A4U8UXH1"/>
<organism evidence="2 3">
    <name type="scientific">Steinernema carpocapsae</name>
    <name type="common">Entomopathogenic nematode</name>
    <dbReference type="NCBI Taxonomy" id="34508"/>
    <lineage>
        <taxon>Eukaryota</taxon>
        <taxon>Metazoa</taxon>
        <taxon>Ecdysozoa</taxon>
        <taxon>Nematoda</taxon>
        <taxon>Chromadorea</taxon>
        <taxon>Rhabditida</taxon>
        <taxon>Tylenchina</taxon>
        <taxon>Panagrolaimomorpha</taxon>
        <taxon>Strongyloidoidea</taxon>
        <taxon>Steinernematidae</taxon>
        <taxon>Steinernema</taxon>
    </lineage>
</organism>
<dbReference type="Proteomes" id="UP000298663">
    <property type="component" value="Chromosome X"/>
</dbReference>
<protein>
    <submittedName>
        <fullName evidence="2">Uncharacterized protein</fullName>
    </submittedName>
</protein>
<evidence type="ECO:0000256" key="1">
    <source>
        <dbReference type="SAM" id="MobiDB-lite"/>
    </source>
</evidence>
<comment type="caution">
    <text evidence="2">The sequence shown here is derived from an EMBL/GenBank/DDBJ whole genome shotgun (WGS) entry which is preliminary data.</text>
</comment>
<dbReference type="EMBL" id="CM016762">
    <property type="protein sequence ID" value="TMS37585.1"/>
    <property type="molecule type" value="Genomic_DNA"/>
</dbReference>
<gene>
    <name evidence="2" type="ORF">L596_004485</name>
</gene>
<evidence type="ECO:0000313" key="2">
    <source>
        <dbReference type="EMBL" id="TMS37585.1"/>
    </source>
</evidence>
<reference evidence="2 3" key="1">
    <citation type="journal article" date="2015" name="Genome Biol.">
        <title>Comparative genomics of Steinernema reveals deeply conserved gene regulatory networks.</title>
        <authorList>
            <person name="Dillman A.R."/>
            <person name="Macchietto M."/>
            <person name="Porter C.F."/>
            <person name="Rogers A."/>
            <person name="Williams B."/>
            <person name="Antoshechkin I."/>
            <person name="Lee M.M."/>
            <person name="Goodwin Z."/>
            <person name="Lu X."/>
            <person name="Lewis E.E."/>
            <person name="Goodrich-Blair H."/>
            <person name="Stock S.P."/>
            <person name="Adams B.J."/>
            <person name="Sternberg P.W."/>
            <person name="Mortazavi A."/>
        </authorList>
    </citation>
    <scope>NUCLEOTIDE SEQUENCE [LARGE SCALE GENOMIC DNA]</scope>
    <source>
        <strain evidence="2 3">ALL</strain>
    </source>
</reference>
<keyword evidence="3" id="KW-1185">Reference proteome</keyword>
<reference evidence="2 3" key="2">
    <citation type="journal article" date="2019" name="G3 (Bethesda)">
        <title>Hybrid Assembly of the Genome of the Entomopathogenic Nematode Steinernema carpocapsae Identifies the X-Chromosome.</title>
        <authorList>
            <person name="Serra L."/>
            <person name="Macchietto M."/>
            <person name="Macias-Munoz A."/>
            <person name="McGill C.J."/>
            <person name="Rodriguez I.M."/>
            <person name="Rodriguez B."/>
            <person name="Murad R."/>
            <person name="Mortazavi A."/>
        </authorList>
    </citation>
    <scope>NUCLEOTIDE SEQUENCE [LARGE SCALE GENOMIC DNA]</scope>
    <source>
        <strain evidence="2 3">ALL</strain>
    </source>
</reference>
<dbReference type="EMBL" id="AZBU02000001">
    <property type="protein sequence ID" value="TMS37585.1"/>
    <property type="molecule type" value="Genomic_DNA"/>
</dbReference>
<evidence type="ECO:0000313" key="3">
    <source>
        <dbReference type="Proteomes" id="UP000298663"/>
    </source>
</evidence>